<evidence type="ECO:0000313" key="4">
    <source>
        <dbReference type="EMBL" id="QII12621.1"/>
    </source>
</evidence>
<dbReference type="Proteomes" id="UP000501926">
    <property type="component" value="Chromosome"/>
</dbReference>
<reference evidence="3" key="1">
    <citation type="journal article" date="2006" name="Nature">
        <title>Deciphering the evolution and metabolism of an anammox bacterium from a community genome.</title>
        <authorList>
            <person name="Strous M."/>
            <person name="Pelletier E."/>
            <person name="Mangenot S."/>
            <person name="Rattei T."/>
            <person name="Lehner A."/>
            <person name="Taylor M.W."/>
            <person name="Horn M."/>
            <person name="Daims H."/>
            <person name="Bartol-Mavel D."/>
            <person name="Wincker P."/>
            <person name="Barbe V."/>
            <person name="Fonknechten N."/>
            <person name="Vallenet D."/>
            <person name="Segurens B."/>
            <person name="Schenowitz-Truong C."/>
            <person name="Medigue C."/>
            <person name="Collingro A."/>
            <person name="Snel B."/>
            <person name="Dutilh B.E."/>
            <person name="OpDenCamp H.J.M."/>
            <person name="vanDerDrift C."/>
            <person name="Cirpus I."/>
            <person name="vanDePas-Schoonen K.T."/>
            <person name="Harhangi H.R."/>
            <person name="vanNiftrik L."/>
            <person name="Schmid M."/>
            <person name="Keltjens J."/>
            <person name="vanDeVossenberg J."/>
            <person name="Kartal B."/>
            <person name="Meier H."/>
            <person name="Frishman D."/>
            <person name="Huynen M.A."/>
            <person name="Mewes H."/>
            <person name="Weissenbach J."/>
            <person name="Jetten M.S.M."/>
            <person name="Wagner M."/>
            <person name="LePaslier D."/>
        </authorList>
    </citation>
    <scope>NUCLEOTIDE SEQUENCE</scope>
</reference>
<keyword evidence="3" id="KW-0808">Transferase</keyword>
<keyword evidence="6" id="KW-1185">Reference proteome</keyword>
<dbReference type="Gene3D" id="3.90.550.10">
    <property type="entry name" value="Spore Coat Polysaccharide Biosynthesis Protein SpsA, Chain A"/>
    <property type="match status" value="1"/>
</dbReference>
<evidence type="ECO:0000256" key="1">
    <source>
        <dbReference type="PROSITE-ProRule" id="PRU00339"/>
    </source>
</evidence>
<dbReference type="EMBL" id="CP049055">
    <property type="protein sequence ID" value="QII12621.1"/>
    <property type="molecule type" value="Genomic_DNA"/>
</dbReference>
<dbReference type="PANTHER" id="PTHR22916">
    <property type="entry name" value="GLYCOSYLTRANSFERASE"/>
    <property type="match status" value="1"/>
</dbReference>
<reference evidence="5" key="3">
    <citation type="submission" date="2017-10" db="EMBL/GenBank/DDBJ databases">
        <authorList>
            <person name="Banno H."/>
            <person name="Chua N.-H."/>
        </authorList>
    </citation>
    <scope>NUCLEOTIDE SEQUENCE [LARGE SCALE GENOMIC DNA]</scope>
    <source>
        <strain evidence="5">Kuenenia_mbr1_ru-nijmegen</strain>
    </source>
</reference>
<dbReference type="AlphaFoldDB" id="Q1Q4P0"/>
<dbReference type="EMBL" id="CT573071">
    <property type="protein sequence ID" value="CAJ74985.1"/>
    <property type="molecule type" value="Genomic_DNA"/>
</dbReference>
<feature type="repeat" description="TPR" evidence="1">
    <location>
        <begin position="251"/>
        <end position="284"/>
    </location>
</feature>
<dbReference type="GO" id="GO:0016758">
    <property type="term" value="F:hexosyltransferase activity"/>
    <property type="evidence" value="ECO:0007669"/>
    <property type="project" value="UniProtKB-ARBA"/>
</dbReference>
<dbReference type="SUPFAM" id="SSF53448">
    <property type="entry name" value="Nucleotide-diphospho-sugar transferases"/>
    <property type="match status" value="1"/>
</dbReference>
<dbReference type="PANTHER" id="PTHR22916:SF3">
    <property type="entry name" value="UDP-GLCNAC:BETAGAL BETA-1,3-N-ACETYLGLUCOSAMINYLTRANSFERASE-LIKE PROTEIN 1"/>
    <property type="match status" value="1"/>
</dbReference>
<proteinExistence type="predicted"/>
<keyword evidence="1" id="KW-0802">TPR repeat</keyword>
<dbReference type="PROSITE" id="PS50005">
    <property type="entry name" value="TPR"/>
    <property type="match status" value="1"/>
</dbReference>
<evidence type="ECO:0000313" key="6">
    <source>
        <dbReference type="Proteomes" id="UP000221734"/>
    </source>
</evidence>
<accession>Q1Q4P0</accession>
<dbReference type="RefSeq" id="WP_157820313.1">
    <property type="nucleotide sequence ID" value="NZ_CP049055.1"/>
</dbReference>
<sequence>MANKKPLVSVIMPTYNCAVYLQESIESVLAQTYDAYEVVVIDDGSTDNTKLVLKPYMEKIKYIDLGRNEGLPTARNLGIQSAKGEYVAFLDADDIWMPEKLEMSIDQFMKNPDAGMVYSKHINIDSKSQFLEGKIRRRLPSGNIFTQLFFEQNFIICSSVVVRKEVFNKTALFDSGLVNCQDWDMWLRIAFYYKAIGIDVPLVKYRHSAKSLSKNRNNVLKYQKVIIDKIYTMFKDSENGINEKMYKKRLAAHYAKIGRHYTRMGDKVVARENFRLSLKMDPINIRTLRYYLFHS</sequence>
<dbReference type="OrthoDB" id="9772170at2"/>
<keyword evidence="3" id="KW-0328">Glycosyltransferase</keyword>
<evidence type="ECO:0000313" key="5">
    <source>
        <dbReference type="EMBL" id="SOH02898.1"/>
    </source>
</evidence>
<evidence type="ECO:0000313" key="7">
    <source>
        <dbReference type="Proteomes" id="UP000501926"/>
    </source>
</evidence>
<dbReference type="EC" id="2.4.1.-" evidence="3 4"/>
<organism evidence="3">
    <name type="scientific">Kuenenia stuttgartiensis</name>
    <dbReference type="NCBI Taxonomy" id="174633"/>
    <lineage>
        <taxon>Bacteria</taxon>
        <taxon>Pseudomonadati</taxon>
        <taxon>Planctomycetota</taxon>
        <taxon>Candidatus Brocadiia</taxon>
        <taxon>Candidatus Brocadiales</taxon>
        <taxon>Candidatus Brocadiaceae</taxon>
        <taxon>Candidatus Kuenenia</taxon>
    </lineage>
</organism>
<feature type="domain" description="Glycosyltransferase 2-like" evidence="2">
    <location>
        <begin position="9"/>
        <end position="169"/>
    </location>
</feature>
<dbReference type="InterPro" id="IPR019734">
    <property type="entry name" value="TPR_rpt"/>
</dbReference>
<reference evidence="6" key="4">
    <citation type="submission" date="2017-10" db="EMBL/GenBank/DDBJ databases">
        <authorList>
            <person name="Frank J."/>
        </authorList>
    </citation>
    <scope>NUCLEOTIDE SEQUENCE [LARGE SCALE GENOMIC DNA]</scope>
</reference>
<dbReference type="CAZy" id="GT2">
    <property type="family name" value="Glycosyltransferase Family 2"/>
</dbReference>
<reference evidence="3" key="2">
    <citation type="submission" date="2006-01" db="EMBL/GenBank/DDBJ databases">
        <authorList>
            <person name="Genoscope"/>
        </authorList>
    </citation>
    <scope>NUCLEOTIDE SEQUENCE</scope>
</reference>
<dbReference type="KEGG" id="kst:KSMBR1_0382"/>
<name>Q1Q4P0_KUEST</name>
<evidence type="ECO:0000259" key="2">
    <source>
        <dbReference type="Pfam" id="PF00535"/>
    </source>
</evidence>
<dbReference type="InterPro" id="IPR001173">
    <property type="entry name" value="Glyco_trans_2-like"/>
</dbReference>
<dbReference type="InterPro" id="IPR029044">
    <property type="entry name" value="Nucleotide-diphossugar_trans"/>
</dbReference>
<dbReference type="EMBL" id="LT934425">
    <property type="protein sequence ID" value="SOH02898.1"/>
    <property type="molecule type" value="Genomic_DNA"/>
</dbReference>
<gene>
    <name evidence="4" type="ORF">KsCSTR_32420</name>
    <name evidence="5" type="ORF">KSMBR1_0382</name>
    <name evidence="3" type="ORF">kuste4223</name>
</gene>
<dbReference type="Pfam" id="PF00535">
    <property type="entry name" value="Glycos_transf_2"/>
    <property type="match status" value="1"/>
</dbReference>
<protein>
    <submittedName>
        <fullName evidence="4">Putative glycosyltransferase family 2</fullName>
    </submittedName>
    <submittedName>
        <fullName evidence="3">Similar to glycosyltransferase family 2</fullName>
        <ecNumber evidence="3 4">2.4.1.-</ecNumber>
    </submittedName>
</protein>
<dbReference type="Proteomes" id="UP000221734">
    <property type="component" value="Chromosome Kuenenia_stuttgartiensis_MBR1"/>
</dbReference>
<reference evidence="4 7" key="5">
    <citation type="submission" date="2020-02" db="EMBL/GenBank/DDBJ databases">
        <title>Newly sequenced genome of strain CSTR1 showed variability in Candidatus Kuenenia stuttgartiensis genomes.</title>
        <authorList>
            <person name="Ding C."/>
            <person name="Adrian L."/>
        </authorList>
    </citation>
    <scope>NUCLEOTIDE SEQUENCE [LARGE SCALE GENOMIC DNA]</scope>
    <source>
        <strain evidence="4 7">CSTR1</strain>
    </source>
</reference>
<evidence type="ECO:0000313" key="3">
    <source>
        <dbReference type="EMBL" id="CAJ74985.1"/>
    </source>
</evidence>